<feature type="domain" description="Carbohydrate kinase PfkB" evidence="4">
    <location>
        <begin position="9"/>
        <end position="314"/>
    </location>
</feature>
<evidence type="ECO:0000313" key="6">
    <source>
        <dbReference type="Proteomes" id="UP000195981"/>
    </source>
</evidence>
<feature type="region of interest" description="Disordered" evidence="3">
    <location>
        <begin position="311"/>
        <end position="337"/>
    </location>
</feature>
<evidence type="ECO:0000313" key="5">
    <source>
        <dbReference type="EMBL" id="SLM92897.1"/>
    </source>
</evidence>
<proteinExistence type="predicted"/>
<sequence>MLGAGAGRVVCTGQGIVDVVMRIPAVPEAGGDVFASRHELAAGGGVNMMAAAARDGARVVYVGGHGTGPFGDLVRAALEAEGVEPLLAPDASGDTGFCIALVDDTTERTFISTSGVEARTSLEDLRMVDLRPGDVVSVSGYSFVHDVKGAALTRWLPEIPTACTVVVDPSPVIGDLGDDAVSALLERADVWTTNDREARILLARREQGEACPRAGESDGTADALVALAVRLVGAIDRTVILRAGSAGAVLAEPGGSVTVLPPMRVRAVDSNGAGDAHTGVLCAQLAAGADLGAAAERAGVAAALAVTREGPATSPTAAEIDTALSRHRGARVGPTPQ</sequence>
<dbReference type="Gene3D" id="3.40.1190.20">
    <property type="match status" value="1"/>
</dbReference>
<dbReference type="PANTHER" id="PTHR10584:SF166">
    <property type="entry name" value="RIBOKINASE"/>
    <property type="match status" value="1"/>
</dbReference>
<evidence type="ECO:0000259" key="4">
    <source>
        <dbReference type="Pfam" id="PF00294"/>
    </source>
</evidence>
<protein>
    <submittedName>
        <fullName evidence="5">Ribokinase</fullName>
        <ecNumber evidence="5">2.7.1.15</ecNumber>
    </submittedName>
</protein>
<evidence type="ECO:0000256" key="2">
    <source>
        <dbReference type="ARBA" id="ARBA00022777"/>
    </source>
</evidence>
<name>A0A1X6X2S5_9MICO</name>
<accession>A0A1X6X2S5</accession>
<dbReference type="AlphaFoldDB" id="A0A1X6X2S5"/>
<dbReference type="InterPro" id="IPR029056">
    <property type="entry name" value="Ribokinase-like"/>
</dbReference>
<dbReference type="GO" id="GO:0004747">
    <property type="term" value="F:ribokinase activity"/>
    <property type="evidence" value="ECO:0007669"/>
    <property type="project" value="UniProtKB-EC"/>
</dbReference>
<dbReference type="EMBL" id="FWFG01000078">
    <property type="protein sequence ID" value="SLM92897.1"/>
    <property type="molecule type" value="Genomic_DNA"/>
</dbReference>
<dbReference type="SUPFAM" id="SSF53613">
    <property type="entry name" value="Ribokinase-like"/>
    <property type="match status" value="1"/>
</dbReference>
<keyword evidence="2 5" id="KW-0418">Kinase</keyword>
<evidence type="ECO:0000256" key="1">
    <source>
        <dbReference type="ARBA" id="ARBA00022679"/>
    </source>
</evidence>
<keyword evidence="1 5" id="KW-0808">Transferase</keyword>
<gene>
    <name evidence="5" type="ORF">FM110_08935</name>
</gene>
<dbReference type="Pfam" id="PF00294">
    <property type="entry name" value="PfkB"/>
    <property type="match status" value="1"/>
</dbReference>
<keyword evidence="6" id="KW-1185">Reference proteome</keyword>
<dbReference type="PANTHER" id="PTHR10584">
    <property type="entry name" value="SUGAR KINASE"/>
    <property type="match status" value="1"/>
</dbReference>
<evidence type="ECO:0000256" key="3">
    <source>
        <dbReference type="SAM" id="MobiDB-lite"/>
    </source>
</evidence>
<reference evidence="5 6" key="1">
    <citation type="submission" date="2017-02" db="EMBL/GenBank/DDBJ databases">
        <authorList>
            <person name="Peterson S.W."/>
        </authorList>
    </citation>
    <scope>NUCLEOTIDE SEQUENCE [LARGE SCALE GENOMIC DNA]</scope>
    <source>
        <strain evidence="5 6">CIP104813</strain>
    </source>
</reference>
<organism evidence="5 6">
    <name type="scientific">Brachybacterium nesterenkovii</name>
    <dbReference type="NCBI Taxonomy" id="47847"/>
    <lineage>
        <taxon>Bacteria</taxon>
        <taxon>Bacillati</taxon>
        <taxon>Actinomycetota</taxon>
        <taxon>Actinomycetes</taxon>
        <taxon>Micrococcales</taxon>
        <taxon>Dermabacteraceae</taxon>
        <taxon>Brachybacterium</taxon>
    </lineage>
</organism>
<dbReference type="InterPro" id="IPR011611">
    <property type="entry name" value="PfkB_dom"/>
</dbReference>
<dbReference type="EC" id="2.7.1.15" evidence="5"/>
<dbReference type="Proteomes" id="UP000195981">
    <property type="component" value="Unassembled WGS sequence"/>
</dbReference>